<evidence type="ECO:0000259" key="1">
    <source>
        <dbReference type="Pfam" id="PF05685"/>
    </source>
</evidence>
<reference evidence="2" key="1">
    <citation type="submission" date="2020-02" db="EMBL/GenBank/DDBJ databases">
        <authorList>
            <person name="Meier V. D."/>
        </authorList>
    </citation>
    <scope>NUCLEOTIDE SEQUENCE</scope>
    <source>
        <strain evidence="2">AVDCRST_MAG89</strain>
    </source>
</reference>
<dbReference type="SUPFAM" id="SSF52980">
    <property type="entry name" value="Restriction endonuclease-like"/>
    <property type="match status" value="1"/>
</dbReference>
<feature type="domain" description="Putative restriction endonuclease" evidence="1">
    <location>
        <begin position="19"/>
        <end position="178"/>
    </location>
</feature>
<dbReference type="Gene3D" id="3.90.1570.10">
    <property type="entry name" value="tt1808, chain A"/>
    <property type="match status" value="1"/>
</dbReference>
<dbReference type="PANTHER" id="PTHR34107">
    <property type="entry name" value="SLL0198 PROTEIN-RELATED"/>
    <property type="match status" value="1"/>
</dbReference>
<dbReference type="EMBL" id="CADCTV010000723">
    <property type="protein sequence ID" value="CAA9356322.1"/>
    <property type="molecule type" value="Genomic_DNA"/>
</dbReference>
<dbReference type="InterPro" id="IPR012296">
    <property type="entry name" value="Nuclease_put_TT1808"/>
</dbReference>
<sequence length="183" mass="20067">MKVLELPRPATIDDLYRVEGKAELVNGQIVIMDQSGFRPMRAAAAIYRSLWDHEVAHGGGYACPGGGYVVELPHRKSFCPDGAWYTGRDTGGRFMEGAPALAIEVRSEGDYGLTAEREMAAKRADYFAAGTLVVWDVDVLRAGVIRVFRADDPDGPALFRRGDLADAEPAVPGWRLPVDEIFR</sequence>
<dbReference type="InterPro" id="IPR008538">
    <property type="entry name" value="Uma2"/>
</dbReference>
<dbReference type="CDD" id="cd06260">
    <property type="entry name" value="DUF820-like"/>
    <property type="match status" value="1"/>
</dbReference>
<dbReference type="Pfam" id="PF05685">
    <property type="entry name" value="Uma2"/>
    <property type="match status" value="1"/>
</dbReference>
<protein>
    <recommendedName>
        <fullName evidence="1">Putative restriction endonuclease domain-containing protein</fullName>
    </recommendedName>
</protein>
<organism evidence="2">
    <name type="scientific">uncultured Gemmatimonadota bacterium</name>
    <dbReference type="NCBI Taxonomy" id="203437"/>
    <lineage>
        <taxon>Bacteria</taxon>
        <taxon>Pseudomonadati</taxon>
        <taxon>Gemmatimonadota</taxon>
        <taxon>environmental samples</taxon>
    </lineage>
</organism>
<name>A0A6J4MCW8_9BACT</name>
<dbReference type="PANTHER" id="PTHR34107:SF4">
    <property type="entry name" value="SLL1222 PROTEIN"/>
    <property type="match status" value="1"/>
</dbReference>
<gene>
    <name evidence="2" type="ORF">AVDCRST_MAG89-3459</name>
</gene>
<evidence type="ECO:0000313" key="2">
    <source>
        <dbReference type="EMBL" id="CAA9356322.1"/>
    </source>
</evidence>
<proteinExistence type="predicted"/>
<accession>A0A6J4MCW8</accession>
<dbReference type="AlphaFoldDB" id="A0A6J4MCW8"/>
<dbReference type="InterPro" id="IPR011335">
    <property type="entry name" value="Restrct_endonuc-II-like"/>
</dbReference>